<evidence type="ECO:0000256" key="3">
    <source>
        <dbReference type="ARBA" id="ARBA00022692"/>
    </source>
</evidence>
<keyword evidence="5 6" id="KW-0472">Membrane</keyword>
<dbReference type="PANTHER" id="PTHR35007:SF2">
    <property type="entry name" value="PILUS ASSEMBLE PROTEIN"/>
    <property type="match status" value="1"/>
</dbReference>
<dbReference type="PANTHER" id="PTHR35007">
    <property type="entry name" value="INTEGRAL MEMBRANE PROTEIN-RELATED"/>
    <property type="match status" value="1"/>
</dbReference>
<dbReference type="Pfam" id="PF00482">
    <property type="entry name" value="T2SSF"/>
    <property type="match status" value="1"/>
</dbReference>
<dbReference type="EMBL" id="CP049331">
    <property type="protein sequence ID" value="QIH40981.1"/>
    <property type="molecule type" value="Genomic_DNA"/>
</dbReference>
<dbReference type="KEGG" id="vzi:G5S32_02820"/>
<accession>A0A6G7CFR4</accession>
<keyword evidence="4 6" id="KW-1133">Transmembrane helix</keyword>
<feature type="transmembrane region" description="Helical" evidence="6">
    <location>
        <begin position="134"/>
        <end position="154"/>
    </location>
</feature>
<gene>
    <name evidence="8" type="ORF">G5S32_02820</name>
</gene>
<evidence type="ECO:0000256" key="2">
    <source>
        <dbReference type="ARBA" id="ARBA00022475"/>
    </source>
</evidence>
<feature type="domain" description="Type II secretion system protein GspF" evidence="7">
    <location>
        <begin position="173"/>
        <end position="301"/>
    </location>
</feature>
<evidence type="ECO:0000259" key="7">
    <source>
        <dbReference type="Pfam" id="PF00482"/>
    </source>
</evidence>
<feature type="transmembrane region" description="Helical" evidence="6">
    <location>
        <begin position="285"/>
        <end position="306"/>
    </location>
</feature>
<evidence type="ECO:0000256" key="5">
    <source>
        <dbReference type="ARBA" id="ARBA00023136"/>
    </source>
</evidence>
<dbReference type="InterPro" id="IPR018076">
    <property type="entry name" value="T2SS_GspF_dom"/>
</dbReference>
<sequence>MDSILAYFDNFQLTQENLVLIMVMFSSVLIVITIFLVVTGSKSVVRTRLQSYKAENSVDHPRRATKIDNALESLTPIFASGNSKEKETIRHQLMHAGFHNETALTFFYVLKALSTLFGLFGALLYYMFAESNTNPLMIILFGVGVGLFIPNILLDRLVKKRKSRIKGGVPDMLDLLVVCTESGLGLNAALMRVSKEIGMSHPDLADELDTVCLKIKAGYDMSEAFQGFVERTGVNELAGLISMLSHAARIGGSLSQTLRDYTEDFRDKRTQEVEEIAAKIPTKMIFPLLVCIWPCFFIVVIGPALINLMDVFSKL</sequence>
<protein>
    <submittedName>
        <fullName evidence="8">Type II secretion system F family protein</fullName>
    </submittedName>
</protein>
<keyword evidence="9" id="KW-1185">Reference proteome</keyword>
<evidence type="ECO:0000313" key="8">
    <source>
        <dbReference type="EMBL" id="QIH40981.1"/>
    </source>
</evidence>
<dbReference type="Gene3D" id="1.20.81.30">
    <property type="entry name" value="Type II secretion system (T2SS), domain F"/>
    <property type="match status" value="1"/>
</dbReference>
<dbReference type="RefSeq" id="WP_165310390.1">
    <property type="nucleotide sequence ID" value="NZ_CP049331.1"/>
</dbReference>
<dbReference type="GO" id="GO:0005886">
    <property type="term" value="C:plasma membrane"/>
    <property type="evidence" value="ECO:0007669"/>
    <property type="project" value="UniProtKB-SubCell"/>
</dbReference>
<organism evidence="8 9">
    <name type="scientific">Vibrio ziniensis</name>
    <dbReference type="NCBI Taxonomy" id="2711221"/>
    <lineage>
        <taxon>Bacteria</taxon>
        <taxon>Pseudomonadati</taxon>
        <taxon>Pseudomonadota</taxon>
        <taxon>Gammaproteobacteria</taxon>
        <taxon>Vibrionales</taxon>
        <taxon>Vibrionaceae</taxon>
        <taxon>Vibrio</taxon>
    </lineage>
</organism>
<keyword evidence="2" id="KW-1003">Cell membrane</keyword>
<comment type="subcellular location">
    <subcellularLocation>
        <location evidence="1">Cell membrane</location>
        <topology evidence="1">Multi-pass membrane protein</topology>
    </subcellularLocation>
</comment>
<keyword evidence="3 6" id="KW-0812">Transmembrane</keyword>
<proteinExistence type="predicted"/>
<evidence type="ECO:0000256" key="1">
    <source>
        <dbReference type="ARBA" id="ARBA00004651"/>
    </source>
</evidence>
<dbReference type="InterPro" id="IPR042094">
    <property type="entry name" value="T2SS_GspF_sf"/>
</dbReference>
<dbReference type="AlphaFoldDB" id="A0A6G7CFR4"/>
<reference evidence="8 9" key="1">
    <citation type="submission" date="2020-02" db="EMBL/GenBank/DDBJ databases">
        <title>A complete genome of a marine bacterium Vibrio sp. ZWAL4003 isolated from the mangrove sediment with the ability to degrade polysaccharides.</title>
        <authorList>
            <person name="Wu J."/>
            <person name="Qu W."/>
            <person name="Zeng R."/>
        </authorList>
    </citation>
    <scope>NUCLEOTIDE SEQUENCE [LARGE SCALE GENOMIC DNA]</scope>
    <source>
        <strain evidence="8 9">ZWAL4003</strain>
    </source>
</reference>
<evidence type="ECO:0000313" key="9">
    <source>
        <dbReference type="Proteomes" id="UP000503003"/>
    </source>
</evidence>
<name>A0A6G7CFR4_9VIBR</name>
<evidence type="ECO:0000256" key="4">
    <source>
        <dbReference type="ARBA" id="ARBA00022989"/>
    </source>
</evidence>
<feature type="transmembrane region" description="Helical" evidence="6">
    <location>
        <begin position="103"/>
        <end position="128"/>
    </location>
</feature>
<evidence type="ECO:0000256" key="6">
    <source>
        <dbReference type="SAM" id="Phobius"/>
    </source>
</evidence>
<feature type="transmembrane region" description="Helical" evidence="6">
    <location>
        <begin position="18"/>
        <end position="38"/>
    </location>
</feature>
<dbReference type="Proteomes" id="UP000503003">
    <property type="component" value="Chromosome 1"/>
</dbReference>